<keyword evidence="3" id="KW-1185">Reference proteome</keyword>
<organism evidence="2 3">
    <name type="scientific">Nocardioides bizhenqiangii</name>
    <dbReference type="NCBI Taxonomy" id="3095076"/>
    <lineage>
        <taxon>Bacteria</taxon>
        <taxon>Bacillati</taxon>
        <taxon>Actinomycetota</taxon>
        <taxon>Actinomycetes</taxon>
        <taxon>Propionibacteriales</taxon>
        <taxon>Nocardioidaceae</taxon>
        <taxon>Nocardioides</taxon>
    </lineage>
</organism>
<feature type="chain" id="PRO_5047314160" description="DUF4878 domain-containing protein" evidence="1">
    <location>
        <begin position="29"/>
        <end position="137"/>
    </location>
</feature>
<proteinExistence type="predicted"/>
<dbReference type="Proteomes" id="UP001327225">
    <property type="component" value="Chromosome"/>
</dbReference>
<dbReference type="EMBL" id="CP141059">
    <property type="protein sequence ID" value="WQQ26355.1"/>
    <property type="molecule type" value="Genomic_DNA"/>
</dbReference>
<reference evidence="3" key="1">
    <citation type="submission" date="2023-12" db="EMBL/GenBank/DDBJ databases">
        <title>Novel species in genus Nocardioides.</title>
        <authorList>
            <person name="Zhou H."/>
        </authorList>
    </citation>
    <scope>NUCLEOTIDE SEQUENCE [LARGE SCALE GENOMIC DNA]</scope>
    <source>
        <strain evidence="3">HM61</strain>
    </source>
</reference>
<gene>
    <name evidence="2" type="ORF">SHK19_20640</name>
</gene>
<evidence type="ECO:0000313" key="2">
    <source>
        <dbReference type="EMBL" id="WQQ26355.1"/>
    </source>
</evidence>
<evidence type="ECO:0000256" key="1">
    <source>
        <dbReference type="SAM" id="SignalP"/>
    </source>
</evidence>
<dbReference type="PROSITE" id="PS51257">
    <property type="entry name" value="PROKAR_LIPOPROTEIN"/>
    <property type="match status" value="1"/>
</dbReference>
<keyword evidence="1" id="KW-0732">Signal</keyword>
<dbReference type="RefSeq" id="WP_322454522.1">
    <property type="nucleotide sequence ID" value="NZ_CP141059.1"/>
</dbReference>
<name>A0ABZ0ZQK0_9ACTN</name>
<feature type="signal peptide" evidence="1">
    <location>
        <begin position="1"/>
        <end position="28"/>
    </location>
</feature>
<protein>
    <recommendedName>
        <fullName evidence="4">DUF4878 domain-containing protein</fullName>
    </recommendedName>
</protein>
<accession>A0ABZ0ZQK0</accession>
<sequence>MTTRGARRPVIGAMVVAGVVLSGCAAQSGDPAADRARHFYAALAADDAATACADLASEARKALAQQEGKPCEEVILDQDLPETVETGKAEVYGSMAQVAYADETAFLSRYGDEWLLTAVGCPPASGDTPHDCAIEVG</sequence>
<evidence type="ECO:0008006" key="4">
    <source>
        <dbReference type="Google" id="ProtNLM"/>
    </source>
</evidence>
<evidence type="ECO:0000313" key="3">
    <source>
        <dbReference type="Proteomes" id="UP001327225"/>
    </source>
</evidence>